<keyword evidence="2 6" id="KW-0812">Transmembrane</keyword>
<evidence type="ECO:0000256" key="4">
    <source>
        <dbReference type="ARBA" id="ARBA00023136"/>
    </source>
</evidence>
<feature type="compositionally biased region" description="Polar residues" evidence="5">
    <location>
        <begin position="21"/>
        <end position="31"/>
    </location>
</feature>
<feature type="domain" description="TM2" evidence="7">
    <location>
        <begin position="88"/>
        <end position="134"/>
    </location>
</feature>
<dbReference type="Pfam" id="PF05154">
    <property type="entry name" value="TM2"/>
    <property type="match status" value="1"/>
</dbReference>
<evidence type="ECO:0000256" key="1">
    <source>
        <dbReference type="ARBA" id="ARBA00004141"/>
    </source>
</evidence>
<keyword evidence="4 6" id="KW-0472">Membrane</keyword>
<dbReference type="Proteomes" id="UP000225548">
    <property type="component" value="Unassembled WGS sequence"/>
</dbReference>
<dbReference type="OrthoDB" id="2004788at2"/>
<proteinExistence type="predicted"/>
<feature type="compositionally biased region" description="Low complexity" evidence="5">
    <location>
        <begin position="46"/>
        <end position="56"/>
    </location>
</feature>
<evidence type="ECO:0000259" key="7">
    <source>
        <dbReference type="Pfam" id="PF05154"/>
    </source>
</evidence>
<keyword evidence="3 6" id="KW-1133">Transmembrane helix</keyword>
<sequence length="165" mass="17441">MSTPSNENQPDHDKLPPSGQPAWQQDPSGGTQPPAPQGYTGGEQSPYGAGQPYQPGYTGGPQGYGAPQGYQGYPGGPGGPWTQQDPNAKSRMAAGLLGIFLGYFGVHRFYLGHTGIGVVMLLITVISFGTLIWVSAIWGLIEGILYLTDKTGTYSRDASGRPLRD</sequence>
<organism evidence="8 9">
    <name type="scientific">Sanguibacter antarcticus</name>
    <dbReference type="NCBI Taxonomy" id="372484"/>
    <lineage>
        <taxon>Bacteria</taxon>
        <taxon>Bacillati</taxon>
        <taxon>Actinomycetota</taxon>
        <taxon>Actinomycetes</taxon>
        <taxon>Micrococcales</taxon>
        <taxon>Sanguibacteraceae</taxon>
        <taxon>Sanguibacter</taxon>
    </lineage>
</organism>
<comment type="subcellular location">
    <subcellularLocation>
        <location evidence="1">Membrane</location>
        <topology evidence="1">Multi-pass membrane protein</topology>
    </subcellularLocation>
</comment>
<name>A0A2A9E7I1_9MICO</name>
<comment type="caution">
    <text evidence="8">The sequence shown here is derived from an EMBL/GenBank/DDBJ whole genome shotgun (WGS) entry which is preliminary data.</text>
</comment>
<dbReference type="RefSeq" id="WP_098455960.1">
    <property type="nucleotide sequence ID" value="NZ_PDJG01000001.1"/>
</dbReference>
<feature type="transmembrane region" description="Helical" evidence="6">
    <location>
        <begin position="92"/>
        <end position="110"/>
    </location>
</feature>
<dbReference type="GO" id="GO:0016020">
    <property type="term" value="C:membrane"/>
    <property type="evidence" value="ECO:0007669"/>
    <property type="project" value="UniProtKB-SubCell"/>
</dbReference>
<evidence type="ECO:0000256" key="6">
    <source>
        <dbReference type="SAM" id="Phobius"/>
    </source>
</evidence>
<protein>
    <submittedName>
        <fullName evidence="8">TM2 domain-containing protein</fullName>
    </submittedName>
</protein>
<dbReference type="EMBL" id="PDJG01000001">
    <property type="protein sequence ID" value="PFG35017.1"/>
    <property type="molecule type" value="Genomic_DNA"/>
</dbReference>
<dbReference type="InterPro" id="IPR007829">
    <property type="entry name" value="TM2"/>
</dbReference>
<evidence type="ECO:0000256" key="2">
    <source>
        <dbReference type="ARBA" id="ARBA00022692"/>
    </source>
</evidence>
<feature type="transmembrane region" description="Helical" evidence="6">
    <location>
        <begin position="116"/>
        <end position="141"/>
    </location>
</feature>
<dbReference type="AlphaFoldDB" id="A0A2A9E7I1"/>
<evidence type="ECO:0000256" key="5">
    <source>
        <dbReference type="SAM" id="MobiDB-lite"/>
    </source>
</evidence>
<keyword evidence="9" id="KW-1185">Reference proteome</keyword>
<evidence type="ECO:0000256" key="3">
    <source>
        <dbReference type="ARBA" id="ARBA00022989"/>
    </source>
</evidence>
<reference evidence="8 9" key="1">
    <citation type="submission" date="2017-10" db="EMBL/GenBank/DDBJ databases">
        <title>Sequencing the genomes of 1000 actinobacteria strains.</title>
        <authorList>
            <person name="Klenk H.-P."/>
        </authorList>
    </citation>
    <scope>NUCLEOTIDE SEQUENCE [LARGE SCALE GENOMIC DNA]</scope>
    <source>
        <strain evidence="8 9">DSM 18966</strain>
    </source>
</reference>
<evidence type="ECO:0000313" key="8">
    <source>
        <dbReference type="EMBL" id="PFG35017.1"/>
    </source>
</evidence>
<accession>A0A2A9E7I1</accession>
<evidence type="ECO:0000313" key="9">
    <source>
        <dbReference type="Proteomes" id="UP000225548"/>
    </source>
</evidence>
<gene>
    <name evidence="8" type="ORF">ATL42_2950</name>
</gene>
<feature type="region of interest" description="Disordered" evidence="5">
    <location>
        <begin position="1"/>
        <end position="87"/>
    </location>
</feature>